<organism evidence="2 3">
    <name type="scientific">Carya illinoinensis</name>
    <name type="common">Pecan</name>
    <dbReference type="NCBI Taxonomy" id="32201"/>
    <lineage>
        <taxon>Eukaryota</taxon>
        <taxon>Viridiplantae</taxon>
        <taxon>Streptophyta</taxon>
        <taxon>Embryophyta</taxon>
        <taxon>Tracheophyta</taxon>
        <taxon>Spermatophyta</taxon>
        <taxon>Magnoliopsida</taxon>
        <taxon>eudicotyledons</taxon>
        <taxon>Gunneridae</taxon>
        <taxon>Pentapetalae</taxon>
        <taxon>rosids</taxon>
        <taxon>fabids</taxon>
        <taxon>Fagales</taxon>
        <taxon>Juglandaceae</taxon>
        <taxon>Carya</taxon>
    </lineage>
</organism>
<feature type="transmembrane region" description="Helical" evidence="1">
    <location>
        <begin position="12"/>
        <end position="28"/>
    </location>
</feature>
<evidence type="ECO:0000256" key="1">
    <source>
        <dbReference type="SAM" id="Phobius"/>
    </source>
</evidence>
<keyword evidence="1" id="KW-0472">Membrane</keyword>
<keyword evidence="1" id="KW-0812">Transmembrane</keyword>
<accession>A0A922JXA0</accession>
<name>A0A922JXA0_CARIL</name>
<sequence length="415" mass="46486">MASSSSSSGRWVRRVLFVFILVEVWFLFNIGCVDSANDIAAKKLKVGNISKVEDAVNFHIYYGQTFKVIKNAIDGKSYLLIQNDSRMASRTKYCTSRIKSYVIPLSNYSVNTELFPVSFFELLGLLGSLKGITADSVTSQCVLKLYQSGEIKLINKSEPQQLAQFGAHFVTDTDQAQAACNFASFVPFAEDTPLQRAEWIKFLGAFANLETTANDFYNAVKENYLCLAKVAASKKSFKPTVAWIVYYDGVWSFTKETFKLKFTEDAGGENVDKSINKMTYNISNPDDLEEFHAILCTLDVLIDETFTSDPAAYSLSTFLRNINVEDHSCLAFLSNKSLWRYDKRIYNSTLDWFDGAVSQPQLVLADLIEALFPTGNYTTTHFRNLAKEEVVISIGPDMCDRDNSTAMQPTIVACG</sequence>
<reference evidence="2" key="1">
    <citation type="submission" date="2021-01" db="EMBL/GenBank/DDBJ databases">
        <authorList>
            <person name="Lovell J.T."/>
            <person name="Bentley N."/>
            <person name="Bhattarai G."/>
            <person name="Jenkins J.W."/>
            <person name="Sreedasyam A."/>
            <person name="Alarcon Y."/>
            <person name="Bock C."/>
            <person name="Boston L."/>
            <person name="Carlson J."/>
            <person name="Cervantes K."/>
            <person name="Clermont K."/>
            <person name="Krom N."/>
            <person name="Kubenka K."/>
            <person name="Mamidi S."/>
            <person name="Mattison C."/>
            <person name="Monteros M."/>
            <person name="Pisani C."/>
            <person name="Plott C."/>
            <person name="Rajasekar S."/>
            <person name="Rhein H.S."/>
            <person name="Rohla C."/>
            <person name="Song M."/>
            <person name="Hilaire R.S."/>
            <person name="Shu S."/>
            <person name="Wells L."/>
            <person name="Wang X."/>
            <person name="Webber J."/>
            <person name="Heerema R.J."/>
            <person name="Klein P."/>
            <person name="Conner P."/>
            <person name="Grauke L."/>
            <person name="Grimwood J."/>
            <person name="Schmutz J."/>
            <person name="Randall J.J."/>
        </authorList>
    </citation>
    <scope>NUCLEOTIDE SEQUENCE</scope>
    <source>
        <tissue evidence="2">Leaf</tissue>
    </source>
</reference>
<dbReference type="EMBL" id="CM031827">
    <property type="protein sequence ID" value="KAG6720609.1"/>
    <property type="molecule type" value="Genomic_DNA"/>
</dbReference>
<dbReference type="AlphaFoldDB" id="A0A922JXA0"/>
<comment type="caution">
    <text evidence="2">The sequence shown here is derived from an EMBL/GenBank/DDBJ whole genome shotgun (WGS) entry which is preliminary data.</text>
</comment>
<dbReference type="Proteomes" id="UP000811246">
    <property type="component" value="Chromosome 3"/>
</dbReference>
<dbReference type="PANTHER" id="PTHR38360:SF1">
    <property type="entry name" value="F12P19.7"/>
    <property type="match status" value="1"/>
</dbReference>
<gene>
    <name evidence="2" type="ORF">I3842_03G071100</name>
</gene>
<protein>
    <submittedName>
        <fullName evidence="2">Uncharacterized protein</fullName>
    </submittedName>
</protein>
<dbReference type="PANTHER" id="PTHR38360">
    <property type="entry name" value="OS03G0120000 PROTEIN"/>
    <property type="match status" value="1"/>
</dbReference>
<evidence type="ECO:0000313" key="2">
    <source>
        <dbReference type="EMBL" id="KAG6720609.1"/>
    </source>
</evidence>
<evidence type="ECO:0000313" key="3">
    <source>
        <dbReference type="Proteomes" id="UP000811246"/>
    </source>
</evidence>
<keyword evidence="1" id="KW-1133">Transmembrane helix</keyword>
<proteinExistence type="predicted"/>